<dbReference type="GO" id="GO:0005794">
    <property type="term" value="C:Golgi apparatus"/>
    <property type="evidence" value="ECO:0007669"/>
    <property type="project" value="UniProtKB-SubCell"/>
</dbReference>
<evidence type="ECO:0000256" key="13">
    <source>
        <dbReference type="ARBA" id="ARBA00022723"/>
    </source>
</evidence>
<evidence type="ECO:0000256" key="8">
    <source>
        <dbReference type="ARBA" id="ARBA00004555"/>
    </source>
</evidence>
<dbReference type="Proteomes" id="UP000694428">
    <property type="component" value="Unplaced"/>
</dbReference>
<evidence type="ECO:0000256" key="23">
    <source>
        <dbReference type="ARBA" id="ARBA00023136"/>
    </source>
</evidence>
<dbReference type="Ensembl" id="ENSPSTT00000015464.1">
    <property type="protein sequence ID" value="ENSPSTP00000014737.1"/>
    <property type="gene ID" value="ENSPSTG00000010381.1"/>
</dbReference>
<evidence type="ECO:0000256" key="20">
    <source>
        <dbReference type="ARBA" id="ARBA00023054"/>
    </source>
</evidence>
<dbReference type="GO" id="GO:0046872">
    <property type="term" value="F:metal ion binding"/>
    <property type="evidence" value="ECO:0007669"/>
    <property type="project" value="UniProtKB-KW"/>
</dbReference>
<evidence type="ECO:0000256" key="11">
    <source>
        <dbReference type="ARBA" id="ARBA00022525"/>
    </source>
</evidence>
<dbReference type="PANTHER" id="PTHR23192:SF33">
    <property type="entry name" value="MYOCILIN"/>
    <property type="match status" value="1"/>
</dbReference>
<keyword evidence="13" id="KW-0479">Metal-binding</keyword>
<protein>
    <recommendedName>
        <fullName evidence="10">Myocilin</fullName>
    </recommendedName>
</protein>
<organism evidence="33 34">
    <name type="scientific">Pavo cristatus</name>
    <name type="common">Indian peafowl</name>
    <name type="synonym">Blue peafowl</name>
    <dbReference type="NCBI Taxonomy" id="9049"/>
    <lineage>
        <taxon>Eukaryota</taxon>
        <taxon>Metazoa</taxon>
        <taxon>Chordata</taxon>
        <taxon>Craniata</taxon>
        <taxon>Vertebrata</taxon>
        <taxon>Euteleostomi</taxon>
        <taxon>Archelosauria</taxon>
        <taxon>Archosauria</taxon>
        <taxon>Dinosauria</taxon>
        <taxon>Saurischia</taxon>
        <taxon>Theropoda</taxon>
        <taxon>Coelurosauria</taxon>
        <taxon>Aves</taxon>
        <taxon>Neognathae</taxon>
        <taxon>Galloanserae</taxon>
        <taxon>Galliformes</taxon>
        <taxon>Phasianidae</taxon>
        <taxon>Phasianinae</taxon>
        <taxon>Pavo</taxon>
    </lineage>
</organism>
<keyword evidence="28" id="KW-0968">Cytoplasmic vesicle</keyword>
<dbReference type="PANTHER" id="PTHR23192">
    <property type="entry name" value="OLFACTOMEDIN-RELATED"/>
    <property type="match status" value="1"/>
</dbReference>
<feature type="compositionally biased region" description="Basic and acidic residues" evidence="30">
    <location>
        <begin position="90"/>
        <end position="115"/>
    </location>
</feature>
<dbReference type="InterPro" id="IPR003112">
    <property type="entry name" value="Olfac-like_dom"/>
</dbReference>
<evidence type="ECO:0000256" key="29">
    <source>
        <dbReference type="PROSITE-ProRule" id="PRU00446"/>
    </source>
</evidence>
<keyword evidence="26" id="KW-0966">Cell projection</keyword>
<feature type="chain" id="PRO_5034686420" description="Myocilin" evidence="31">
    <location>
        <begin position="21"/>
        <end position="462"/>
    </location>
</feature>
<keyword evidence="11" id="KW-0964">Secreted</keyword>
<evidence type="ECO:0000256" key="16">
    <source>
        <dbReference type="ARBA" id="ARBA00022792"/>
    </source>
</evidence>
<dbReference type="GO" id="GO:0007165">
    <property type="term" value="P:signal transduction"/>
    <property type="evidence" value="ECO:0007669"/>
    <property type="project" value="TreeGrafter"/>
</dbReference>
<evidence type="ECO:0000256" key="6">
    <source>
        <dbReference type="ARBA" id="ARBA00004541"/>
    </source>
</evidence>
<dbReference type="SMART" id="SM00284">
    <property type="entry name" value="OLF"/>
    <property type="match status" value="1"/>
</dbReference>
<evidence type="ECO:0000256" key="19">
    <source>
        <dbReference type="ARBA" id="ARBA00023034"/>
    </source>
</evidence>
<evidence type="ECO:0000256" key="1">
    <source>
        <dbReference type="ARBA" id="ARBA00004138"/>
    </source>
</evidence>
<proteinExistence type="predicted"/>
<evidence type="ECO:0000256" key="5">
    <source>
        <dbReference type="ARBA" id="ARBA00004498"/>
    </source>
</evidence>
<feature type="compositionally biased region" description="Gly residues" evidence="30">
    <location>
        <begin position="76"/>
        <end position="87"/>
    </location>
</feature>
<evidence type="ECO:0000256" key="22">
    <source>
        <dbReference type="ARBA" id="ARBA00023128"/>
    </source>
</evidence>
<dbReference type="Pfam" id="PF02191">
    <property type="entry name" value="OLF"/>
    <property type="match status" value="1"/>
</dbReference>
<evidence type="ECO:0000256" key="2">
    <source>
        <dbReference type="ARBA" id="ARBA00004273"/>
    </source>
</evidence>
<dbReference type="GO" id="GO:0005758">
    <property type="term" value="C:mitochondrial intermembrane space"/>
    <property type="evidence" value="ECO:0007669"/>
    <property type="project" value="UniProtKB-SubCell"/>
</dbReference>
<feature type="signal peptide" evidence="31">
    <location>
        <begin position="1"/>
        <end position="20"/>
    </location>
</feature>
<name>A0A8C9FEM6_PAVCR</name>
<dbReference type="GO" id="GO:0005741">
    <property type="term" value="C:mitochondrial outer membrane"/>
    <property type="evidence" value="ECO:0007669"/>
    <property type="project" value="UniProtKB-SubCell"/>
</dbReference>
<accession>A0A8C9FEM6</accession>
<dbReference type="GO" id="GO:0005929">
    <property type="term" value="C:cilium"/>
    <property type="evidence" value="ECO:0007669"/>
    <property type="project" value="UniProtKB-SubCell"/>
</dbReference>
<keyword evidence="14 31" id="KW-0732">Signal</keyword>
<comment type="caution">
    <text evidence="29">Lacks conserved residue(s) required for the propagation of feature annotation.</text>
</comment>
<evidence type="ECO:0000256" key="17">
    <source>
        <dbReference type="ARBA" id="ARBA00022824"/>
    </source>
</evidence>
<keyword evidence="20" id="KW-0175">Coiled coil</keyword>
<evidence type="ECO:0000256" key="7">
    <source>
        <dbReference type="ARBA" id="ARBA00004550"/>
    </source>
</evidence>
<keyword evidence="16" id="KW-0999">Mitochondrion inner membrane</keyword>
<evidence type="ECO:0000256" key="3">
    <source>
        <dbReference type="ARBA" id="ARBA00004294"/>
    </source>
</evidence>
<evidence type="ECO:0000256" key="30">
    <source>
        <dbReference type="SAM" id="MobiDB-lite"/>
    </source>
</evidence>
<evidence type="ECO:0000256" key="24">
    <source>
        <dbReference type="ARBA" id="ARBA00023139"/>
    </source>
</evidence>
<dbReference type="GO" id="GO:0005743">
    <property type="term" value="C:mitochondrial inner membrane"/>
    <property type="evidence" value="ECO:0007669"/>
    <property type="project" value="UniProtKB-SubCell"/>
</dbReference>
<evidence type="ECO:0000256" key="21">
    <source>
        <dbReference type="ARBA" id="ARBA00023069"/>
    </source>
</evidence>
<keyword evidence="15" id="KW-1000">Mitochondrion outer membrane</keyword>
<evidence type="ECO:0000313" key="34">
    <source>
        <dbReference type="Proteomes" id="UP000694428"/>
    </source>
</evidence>
<evidence type="ECO:0000256" key="10">
    <source>
        <dbReference type="ARBA" id="ARBA00017216"/>
    </source>
</evidence>
<evidence type="ECO:0000256" key="26">
    <source>
        <dbReference type="ARBA" id="ARBA00023273"/>
    </source>
</evidence>
<dbReference type="PROSITE" id="PS51132">
    <property type="entry name" value="OLF"/>
    <property type="match status" value="1"/>
</dbReference>
<evidence type="ECO:0000256" key="4">
    <source>
        <dbReference type="ARBA" id="ARBA00004427"/>
    </source>
</evidence>
<dbReference type="GO" id="GO:0001649">
    <property type="term" value="P:osteoblast differentiation"/>
    <property type="evidence" value="ECO:0007669"/>
    <property type="project" value="TreeGrafter"/>
</dbReference>
<keyword evidence="25" id="KW-1015">Disulfide bond</keyword>
<keyword evidence="17" id="KW-0256">Endoplasmic reticulum</keyword>
<sequence length="462" mass="50608">MPGAWLPLLLAGGLALSARGDPAALLRRDNDASGRCTYSFTVASPGEGSCPEAGSVAQLREELAALTARLSRLEGAGGVGGMGGSGPRGELQRAKERLEEEKGRLEREKEELGRRLESRTQEIARLRATRCPPGTGGVPGRDALRSASKGQWEPEPLSYQELKSERTELPASRLLEETALAPGLGWGALGRWCGESQGNRGELGLGEPLGPPVVLGRADTIAGKYGVWMKDPEPVAPFTRETTWRVDTVGTEVRQLFQYEAAEQLARGYPAKVHVLPRPLESTGAVVYRGGLFFQPRRSRALARYDLRAEAISAERELPGAGYHGQYPYSWGGYTDIDLAVDETGLWVVYSTEKAKGAIVLSKLDPETLEIRRTWETNIRKQSVANSFIICGTLYTVSSYSAPNATVNFAYDTATSTSRSLSIPFENRFQYLSMVDYNPAERRLFAWDSYNMVAYPVRLTHT</sequence>
<keyword evidence="22" id="KW-0496">Mitochondrion</keyword>
<evidence type="ECO:0000256" key="12">
    <source>
        <dbReference type="ARBA" id="ARBA00022530"/>
    </source>
</evidence>
<keyword evidence="27" id="KW-0449">Lipoprotein</keyword>
<keyword evidence="34" id="KW-1185">Reference proteome</keyword>
<feature type="region of interest" description="Disordered" evidence="30">
    <location>
        <begin position="76"/>
        <end position="115"/>
    </location>
</feature>
<keyword evidence="12" id="KW-0272">Extracellular matrix</keyword>
<keyword evidence="19" id="KW-0333">Golgi apparatus</keyword>
<reference evidence="33" key="2">
    <citation type="submission" date="2025-09" db="UniProtKB">
        <authorList>
            <consortium name="Ensembl"/>
        </authorList>
    </citation>
    <scope>IDENTIFICATION</scope>
</reference>
<dbReference type="GO" id="GO:0005615">
    <property type="term" value="C:extracellular space"/>
    <property type="evidence" value="ECO:0007669"/>
    <property type="project" value="TreeGrafter"/>
</dbReference>
<dbReference type="InterPro" id="IPR050605">
    <property type="entry name" value="Olfactomedin-like_domain"/>
</dbReference>
<keyword evidence="18" id="KW-0106">Calcium</keyword>
<keyword evidence="24" id="KW-0564">Palmitate</keyword>
<dbReference type="GO" id="GO:0031410">
    <property type="term" value="C:cytoplasmic vesicle"/>
    <property type="evidence" value="ECO:0007669"/>
    <property type="project" value="UniProtKB-SubCell"/>
</dbReference>
<evidence type="ECO:0000256" key="27">
    <source>
        <dbReference type="ARBA" id="ARBA00023288"/>
    </source>
</evidence>
<feature type="region of interest" description="Disordered" evidence="30">
    <location>
        <begin position="129"/>
        <end position="154"/>
    </location>
</feature>
<dbReference type="AlphaFoldDB" id="A0A8C9FEM6"/>
<evidence type="ECO:0000256" key="9">
    <source>
        <dbReference type="ARBA" id="ARBA00004569"/>
    </source>
</evidence>
<evidence type="ECO:0000256" key="15">
    <source>
        <dbReference type="ARBA" id="ARBA00022787"/>
    </source>
</evidence>
<dbReference type="GO" id="GO:0005791">
    <property type="term" value="C:rough endoplasmic reticulum"/>
    <property type="evidence" value="ECO:0007669"/>
    <property type="project" value="UniProtKB-SubCell"/>
</dbReference>
<keyword evidence="21" id="KW-0969">Cilium</keyword>
<evidence type="ECO:0000313" key="33">
    <source>
        <dbReference type="Ensembl" id="ENSPSTP00000014737.1"/>
    </source>
</evidence>
<keyword evidence="23" id="KW-0472">Membrane</keyword>
<evidence type="ECO:0000256" key="25">
    <source>
        <dbReference type="ARBA" id="ARBA00023157"/>
    </source>
</evidence>
<comment type="subcellular location">
    <subcellularLocation>
        <location evidence="1">Cell projection</location>
        <location evidence="1">Cilium</location>
    </subcellularLocation>
    <subcellularLocation>
        <location evidence="6">Cytoplasmic vesicle</location>
    </subcellularLocation>
    <subcellularLocation>
        <location evidence="8">Golgi apparatus</location>
    </subcellularLocation>
    <subcellularLocation>
        <location evidence="2">Mitochondrion inner membrane</location>
    </subcellularLocation>
    <subcellularLocation>
        <location evidence="9">Mitochondrion intermembrane space</location>
    </subcellularLocation>
    <subcellularLocation>
        <location evidence="3">Mitochondrion outer membrane</location>
    </subcellularLocation>
    <subcellularLocation>
        <location evidence="4">Rough endoplasmic reticulum</location>
    </subcellularLocation>
    <subcellularLocation>
        <location evidence="7">Secreted</location>
        <location evidence="7">Extracellular exosome</location>
    </subcellularLocation>
    <subcellularLocation>
        <location evidence="5">Secreted</location>
        <location evidence="5">Extracellular space</location>
        <location evidence="5">Extracellular matrix</location>
    </subcellularLocation>
</comment>
<evidence type="ECO:0000256" key="28">
    <source>
        <dbReference type="ARBA" id="ARBA00023329"/>
    </source>
</evidence>
<evidence type="ECO:0000256" key="31">
    <source>
        <dbReference type="SAM" id="SignalP"/>
    </source>
</evidence>
<evidence type="ECO:0000259" key="32">
    <source>
        <dbReference type="PROSITE" id="PS51132"/>
    </source>
</evidence>
<feature type="domain" description="Olfactomedin-like" evidence="32">
    <location>
        <begin position="192"/>
        <end position="461"/>
    </location>
</feature>
<evidence type="ECO:0000256" key="18">
    <source>
        <dbReference type="ARBA" id="ARBA00022837"/>
    </source>
</evidence>
<evidence type="ECO:0000256" key="14">
    <source>
        <dbReference type="ARBA" id="ARBA00022729"/>
    </source>
</evidence>
<reference evidence="33" key="1">
    <citation type="submission" date="2025-08" db="UniProtKB">
        <authorList>
            <consortium name="Ensembl"/>
        </authorList>
    </citation>
    <scope>IDENTIFICATION</scope>
</reference>